<keyword evidence="4" id="KW-0812">Transmembrane</keyword>
<evidence type="ECO:0000256" key="2">
    <source>
        <dbReference type="ARBA" id="ARBA00022837"/>
    </source>
</evidence>
<feature type="transmembrane region" description="Helical" evidence="4">
    <location>
        <begin position="423"/>
        <end position="446"/>
    </location>
</feature>
<sequence>MENQQNATNNDNRSGIEERQNGNRNKNRSKLSRMWPSSSIVNLINSNRNRNNNSVYEFVSTEPETVTTPENALVLAAEIPGIDRVKKNKGKHAIVSIVLVEAKGLPKAPEDGSTHVLYCKIRLGSETYKSKSVTTRKPEWRERFKLRLGHENMLSVSLWDKGKQKNFMGSCVLDLSLLEKERTHEIWQLLDDGYGSIHLSVTVCMVDNNTDYGTTAEQEKYSLSNLRNWKLVGQLHVKLIAAKGLSGKPNAYCVLELDNERVQTPFVPGPEHLWNRTYVFNVYDVTSTLDLKVHDSSLMNSFLSESLGKISIPLLRACNGEARWYALKDKNKRNSAKGNCPRILLELNLIWNPLKASLKLFQPKEVKYIKKSHKFDVFLVYRNIEFVRDTFILLYDVNESFKRLFEWDNQELSAIALCLWLVFWYHFKFWTLPLLLLGPFIYFWAFNRRQQEMSFMRKYSPSNDPSELESPQNEKTFTGRIQGLPDMTLTITNGIEYMASIAERLYNLASFKVPFISYITMLILVISSAAFYWIPYNYLMMSLGIYKFTRKFLNPDRILNNDLLDFISRVPDNNILKEWKELSVPEPALSRYNSSCNGN</sequence>
<keyword evidence="4" id="KW-0472">Membrane</keyword>
<reference evidence="7" key="1">
    <citation type="submission" date="2025-08" db="UniProtKB">
        <authorList>
            <consortium name="RefSeq"/>
        </authorList>
    </citation>
    <scope>IDENTIFICATION</scope>
    <source>
        <tissue evidence="7">Silk gland</tissue>
    </source>
</reference>
<dbReference type="OrthoDB" id="5973539at2759"/>
<dbReference type="GO" id="GO:0005509">
    <property type="term" value="F:calcium ion binding"/>
    <property type="evidence" value="ECO:0007669"/>
    <property type="project" value="TreeGrafter"/>
</dbReference>
<dbReference type="GeneID" id="114248985"/>
<dbReference type="GO" id="GO:0046928">
    <property type="term" value="P:regulation of neurotransmitter secretion"/>
    <property type="evidence" value="ECO:0007669"/>
    <property type="project" value="TreeGrafter"/>
</dbReference>
<feature type="transmembrane region" description="Helical" evidence="4">
    <location>
        <begin position="515"/>
        <end position="534"/>
    </location>
</feature>
<proteinExistence type="predicted"/>
<dbReference type="Pfam" id="PF00168">
    <property type="entry name" value="C2"/>
    <property type="match status" value="2"/>
</dbReference>
<evidence type="ECO:0000256" key="3">
    <source>
        <dbReference type="SAM" id="MobiDB-lite"/>
    </source>
</evidence>
<protein>
    <submittedName>
        <fullName evidence="7">Multiple C2 and transmembrane domain-containing protein-like</fullName>
    </submittedName>
</protein>
<keyword evidence="2" id="KW-0106">Calcium</keyword>
<feature type="domain" description="C2" evidence="5">
    <location>
        <begin position="75"/>
        <end position="188"/>
    </location>
</feature>
<evidence type="ECO:0000256" key="4">
    <source>
        <dbReference type="SAM" id="Phobius"/>
    </source>
</evidence>
<dbReference type="AlphaFoldDB" id="A0A6J2K8E8"/>
<keyword evidence="1" id="KW-0479">Metal-binding</keyword>
<dbReference type="Proteomes" id="UP000504629">
    <property type="component" value="Unplaced"/>
</dbReference>
<feature type="region of interest" description="Disordered" evidence="3">
    <location>
        <begin position="1"/>
        <end position="34"/>
    </location>
</feature>
<dbReference type="SMART" id="SM00239">
    <property type="entry name" value="C2"/>
    <property type="match status" value="2"/>
</dbReference>
<feature type="domain" description="C2" evidence="5">
    <location>
        <begin position="215"/>
        <end position="329"/>
    </location>
</feature>
<dbReference type="PANTHER" id="PTHR45911:SF4">
    <property type="entry name" value="MULTIPLE C2 AND TRANSMEMBRANE DOMAIN-CONTAINING PROTEIN"/>
    <property type="match status" value="1"/>
</dbReference>
<dbReference type="InterPro" id="IPR000008">
    <property type="entry name" value="C2_dom"/>
</dbReference>
<dbReference type="SUPFAM" id="SSF49562">
    <property type="entry name" value="C2 domain (Calcium/lipid-binding domain, CaLB)"/>
    <property type="match status" value="2"/>
</dbReference>
<accession>A0A6J2K8E8</accession>
<gene>
    <name evidence="7" type="primary">LOC114248985</name>
</gene>
<dbReference type="InterPro" id="IPR035892">
    <property type="entry name" value="C2_domain_sf"/>
</dbReference>
<evidence type="ECO:0000259" key="5">
    <source>
        <dbReference type="PROSITE" id="PS50004"/>
    </source>
</evidence>
<keyword evidence="6" id="KW-1185">Reference proteome</keyword>
<evidence type="ECO:0000313" key="6">
    <source>
        <dbReference type="Proteomes" id="UP000504629"/>
    </source>
</evidence>
<organism evidence="6 7">
    <name type="scientific">Bombyx mandarina</name>
    <name type="common">Wild silk moth</name>
    <name type="synonym">Wild silkworm</name>
    <dbReference type="NCBI Taxonomy" id="7092"/>
    <lineage>
        <taxon>Eukaryota</taxon>
        <taxon>Metazoa</taxon>
        <taxon>Ecdysozoa</taxon>
        <taxon>Arthropoda</taxon>
        <taxon>Hexapoda</taxon>
        <taxon>Insecta</taxon>
        <taxon>Pterygota</taxon>
        <taxon>Neoptera</taxon>
        <taxon>Endopterygota</taxon>
        <taxon>Lepidoptera</taxon>
        <taxon>Glossata</taxon>
        <taxon>Ditrysia</taxon>
        <taxon>Bombycoidea</taxon>
        <taxon>Bombycidae</taxon>
        <taxon>Bombycinae</taxon>
        <taxon>Bombyx</taxon>
    </lineage>
</organism>
<keyword evidence="4" id="KW-1133">Transmembrane helix</keyword>
<dbReference type="Gene3D" id="2.60.40.150">
    <property type="entry name" value="C2 domain"/>
    <property type="match status" value="2"/>
</dbReference>
<dbReference type="KEGG" id="bman:114248985"/>
<evidence type="ECO:0000313" key="7">
    <source>
        <dbReference type="RefSeq" id="XP_028038240.1"/>
    </source>
</evidence>
<dbReference type="GO" id="GO:0030672">
    <property type="term" value="C:synaptic vesicle membrane"/>
    <property type="evidence" value="ECO:0007669"/>
    <property type="project" value="TreeGrafter"/>
</dbReference>
<dbReference type="RefSeq" id="XP_028038240.1">
    <property type="nucleotide sequence ID" value="XM_028182439.1"/>
</dbReference>
<evidence type="ECO:0000256" key="1">
    <source>
        <dbReference type="ARBA" id="ARBA00022723"/>
    </source>
</evidence>
<dbReference type="PANTHER" id="PTHR45911">
    <property type="entry name" value="C2 DOMAIN-CONTAINING PROTEIN"/>
    <property type="match status" value="1"/>
</dbReference>
<feature type="compositionally biased region" description="Polar residues" evidence="3">
    <location>
        <begin position="1"/>
        <end position="13"/>
    </location>
</feature>
<name>A0A6J2K8E8_BOMMA</name>
<dbReference type="PROSITE" id="PS50004">
    <property type="entry name" value="C2"/>
    <property type="match status" value="2"/>
</dbReference>